<protein>
    <submittedName>
        <fullName evidence="1">Uncharacterized protein</fullName>
    </submittedName>
</protein>
<accession>L1KRK1</accession>
<name>L1KRK1_9ACTN</name>
<evidence type="ECO:0000313" key="2">
    <source>
        <dbReference type="Proteomes" id="UP000010411"/>
    </source>
</evidence>
<comment type="caution">
    <text evidence="1">The sequence shown here is derived from an EMBL/GenBank/DDBJ whole genome shotgun (WGS) entry which is preliminary data.</text>
</comment>
<evidence type="ECO:0000313" key="1">
    <source>
        <dbReference type="EMBL" id="EKX63115.1"/>
    </source>
</evidence>
<organism evidence="1 2">
    <name type="scientific">Streptomyces ipomoeae 91-03</name>
    <dbReference type="NCBI Taxonomy" id="698759"/>
    <lineage>
        <taxon>Bacteria</taxon>
        <taxon>Bacillati</taxon>
        <taxon>Actinomycetota</taxon>
        <taxon>Actinomycetes</taxon>
        <taxon>Kitasatosporales</taxon>
        <taxon>Streptomycetaceae</taxon>
        <taxon>Streptomyces</taxon>
    </lineage>
</organism>
<proteinExistence type="predicted"/>
<dbReference type="EMBL" id="AEJC01000465">
    <property type="protein sequence ID" value="EKX63115.1"/>
    <property type="molecule type" value="Genomic_DNA"/>
</dbReference>
<keyword evidence="2" id="KW-1185">Reference proteome</keyword>
<dbReference type="Proteomes" id="UP000010411">
    <property type="component" value="Unassembled WGS sequence"/>
</dbReference>
<reference evidence="1 2" key="1">
    <citation type="submission" date="2012-11" db="EMBL/GenBank/DDBJ databases">
        <authorList>
            <person name="Huguet-Tapia J.C."/>
            <person name="Durkin A.S."/>
            <person name="Pettis G.S."/>
            <person name="Badger J.H."/>
        </authorList>
    </citation>
    <scope>NUCLEOTIDE SEQUENCE [LARGE SCALE GENOMIC DNA]</scope>
    <source>
        <strain evidence="1 2">91-03</strain>
    </source>
</reference>
<dbReference type="AlphaFoldDB" id="L1KRK1"/>
<feature type="non-terminal residue" evidence="1">
    <location>
        <position position="1"/>
    </location>
</feature>
<gene>
    <name evidence="1" type="ORF">STRIP9103_06100</name>
</gene>
<sequence>FRVSEWAGGGVMRGRGRVVAFGANVGRTGVAGR</sequence>